<proteinExistence type="predicted"/>
<evidence type="ECO:0000313" key="1">
    <source>
        <dbReference type="EMBL" id="JAE07607.1"/>
    </source>
</evidence>
<organism evidence="1">
    <name type="scientific">Arundo donax</name>
    <name type="common">Giant reed</name>
    <name type="synonym">Donax arundinaceus</name>
    <dbReference type="NCBI Taxonomy" id="35708"/>
    <lineage>
        <taxon>Eukaryota</taxon>
        <taxon>Viridiplantae</taxon>
        <taxon>Streptophyta</taxon>
        <taxon>Embryophyta</taxon>
        <taxon>Tracheophyta</taxon>
        <taxon>Spermatophyta</taxon>
        <taxon>Magnoliopsida</taxon>
        <taxon>Liliopsida</taxon>
        <taxon>Poales</taxon>
        <taxon>Poaceae</taxon>
        <taxon>PACMAD clade</taxon>
        <taxon>Arundinoideae</taxon>
        <taxon>Arundineae</taxon>
        <taxon>Arundo</taxon>
    </lineage>
</organism>
<reference evidence="1" key="2">
    <citation type="journal article" date="2015" name="Data Brief">
        <title>Shoot transcriptome of the giant reed, Arundo donax.</title>
        <authorList>
            <person name="Barrero R.A."/>
            <person name="Guerrero F.D."/>
            <person name="Moolhuijzen P."/>
            <person name="Goolsby J.A."/>
            <person name="Tidwell J."/>
            <person name="Bellgard S.E."/>
            <person name="Bellgard M.I."/>
        </authorList>
    </citation>
    <scope>NUCLEOTIDE SEQUENCE</scope>
    <source>
        <tissue evidence="1">Shoot tissue taken approximately 20 cm above the soil surface</tissue>
    </source>
</reference>
<accession>A0A0A9F5M9</accession>
<dbReference type="AlphaFoldDB" id="A0A0A9F5M9"/>
<protein>
    <submittedName>
        <fullName evidence="1">Uncharacterized protein</fullName>
    </submittedName>
</protein>
<reference evidence="1" key="1">
    <citation type="submission" date="2014-09" db="EMBL/GenBank/DDBJ databases">
        <authorList>
            <person name="Magalhaes I.L.F."/>
            <person name="Oliveira U."/>
            <person name="Santos F.R."/>
            <person name="Vidigal T.H.D.A."/>
            <person name="Brescovit A.D."/>
            <person name="Santos A.J."/>
        </authorList>
    </citation>
    <scope>NUCLEOTIDE SEQUENCE</scope>
    <source>
        <tissue evidence="1">Shoot tissue taken approximately 20 cm above the soil surface</tissue>
    </source>
</reference>
<sequence length="72" mass="7442">MCRLVTTSPCFSLSDGAGGLDGELGLAKLGGEVVAIMFRCATSLRGVVTHPCHSWSVVDCSCVVATAGVERR</sequence>
<name>A0A0A9F5M9_ARUDO</name>
<dbReference type="EMBL" id="GBRH01190289">
    <property type="protein sequence ID" value="JAE07607.1"/>
    <property type="molecule type" value="Transcribed_RNA"/>
</dbReference>